<sequence>MYFKIIKNFHTDLILVMAIATITLNIQAQHPMVNYSTNNQIQSTDLTEINPPKVPFNKKPIVITGALLIDGTGGKVTENSVVIVDRNRIMAVGGKDEVVIPDDADHFDASGYTMLPGLIDAHFHSTNNNEQLQILLKNGTTSFRDPGHPFRFYQSLNFADKPLPRAFLTGAHLDGYPGVYKDQAAMIQNPNHAREVVGNHFRQGSSGIKIYFRLPLEFYDPIIQTAHRNHIPVFAHLELVRADDAILAGLDGIEHVTSCGTALADPAEVRIFQDTVWKNSNARREWRYRLWSTIDLREKRVKDLIDLMVAKGTFLSPTLTVFERRTGDKGVKDYEAKGFANMLEFVGMAHAAGVKIVIGSHNSGPYAQPGMAYQREMELFVEAGMTPMEVIQSSTLLNAHYFRSVGRIGSIEKGKLADLILIDGNPLQNISVMKNISHVMLNGGWVKE</sequence>
<dbReference type="InterPro" id="IPR051781">
    <property type="entry name" value="Metallo-dep_Hydrolase"/>
</dbReference>
<dbReference type="InterPro" id="IPR032466">
    <property type="entry name" value="Metal_Hydrolase"/>
</dbReference>
<dbReference type="SUPFAM" id="SSF51556">
    <property type="entry name" value="Metallo-dependent hydrolases"/>
    <property type="match status" value="1"/>
</dbReference>
<dbReference type="PANTHER" id="PTHR43135">
    <property type="entry name" value="ALPHA-D-RIBOSE 1-METHYLPHOSPHONATE 5-TRIPHOSPHATE DIPHOSPHATASE"/>
    <property type="match status" value="1"/>
</dbReference>
<dbReference type="Gene3D" id="2.30.40.10">
    <property type="entry name" value="Urease, subunit C, domain 1"/>
    <property type="match status" value="1"/>
</dbReference>
<dbReference type="GO" id="GO:0016810">
    <property type="term" value="F:hydrolase activity, acting on carbon-nitrogen (but not peptide) bonds"/>
    <property type="evidence" value="ECO:0007669"/>
    <property type="project" value="InterPro"/>
</dbReference>
<dbReference type="Gene3D" id="3.20.20.140">
    <property type="entry name" value="Metal-dependent hydrolases"/>
    <property type="match status" value="1"/>
</dbReference>
<proteinExistence type="predicted"/>
<dbReference type="RefSeq" id="WP_222581188.1">
    <property type="nucleotide sequence ID" value="NZ_JAHVHU010000016.1"/>
</dbReference>
<gene>
    <name evidence="2" type="ORF">KUV50_15975</name>
</gene>
<dbReference type="Pfam" id="PF01979">
    <property type="entry name" value="Amidohydro_1"/>
    <property type="match status" value="1"/>
</dbReference>
<dbReference type="Proteomes" id="UP000753961">
    <property type="component" value="Unassembled WGS sequence"/>
</dbReference>
<dbReference type="InterPro" id="IPR006680">
    <property type="entry name" value="Amidohydro-rel"/>
</dbReference>
<name>A0A953L8C0_9BACT</name>
<evidence type="ECO:0000313" key="2">
    <source>
        <dbReference type="EMBL" id="MBY5959652.1"/>
    </source>
</evidence>
<organism evidence="2 3">
    <name type="scientific">Membranihabitans marinus</name>
    <dbReference type="NCBI Taxonomy" id="1227546"/>
    <lineage>
        <taxon>Bacteria</taxon>
        <taxon>Pseudomonadati</taxon>
        <taxon>Bacteroidota</taxon>
        <taxon>Saprospiria</taxon>
        <taxon>Saprospirales</taxon>
        <taxon>Saprospiraceae</taxon>
        <taxon>Membranihabitans</taxon>
    </lineage>
</organism>
<feature type="domain" description="Amidohydrolase-related" evidence="1">
    <location>
        <begin position="268"/>
        <end position="446"/>
    </location>
</feature>
<dbReference type="EMBL" id="JAHVHU010000016">
    <property type="protein sequence ID" value="MBY5959652.1"/>
    <property type="molecule type" value="Genomic_DNA"/>
</dbReference>
<keyword evidence="3" id="KW-1185">Reference proteome</keyword>
<reference evidence="2" key="1">
    <citation type="submission" date="2021-06" db="EMBL/GenBank/DDBJ databases">
        <title>44 bacteria genomes isolated from Dapeng, Shenzhen.</title>
        <authorList>
            <person name="Zheng W."/>
            <person name="Yu S."/>
            <person name="Huang Y."/>
        </authorList>
    </citation>
    <scope>NUCLEOTIDE SEQUENCE</scope>
    <source>
        <strain evidence="2">DP5N28-2</strain>
    </source>
</reference>
<dbReference type="InterPro" id="IPR011059">
    <property type="entry name" value="Metal-dep_hydrolase_composite"/>
</dbReference>
<dbReference type="PANTHER" id="PTHR43135:SF3">
    <property type="entry name" value="ALPHA-D-RIBOSE 1-METHYLPHOSPHONATE 5-TRIPHOSPHATE DIPHOSPHATASE"/>
    <property type="match status" value="1"/>
</dbReference>
<evidence type="ECO:0000259" key="1">
    <source>
        <dbReference type="Pfam" id="PF01979"/>
    </source>
</evidence>
<comment type="caution">
    <text evidence="2">The sequence shown here is derived from an EMBL/GenBank/DDBJ whole genome shotgun (WGS) entry which is preliminary data.</text>
</comment>
<accession>A0A953L8C0</accession>
<protein>
    <submittedName>
        <fullName evidence="2">Amidohydrolase family protein</fullName>
    </submittedName>
</protein>
<evidence type="ECO:0000313" key="3">
    <source>
        <dbReference type="Proteomes" id="UP000753961"/>
    </source>
</evidence>
<dbReference type="AlphaFoldDB" id="A0A953L8C0"/>
<dbReference type="SUPFAM" id="SSF51338">
    <property type="entry name" value="Composite domain of metallo-dependent hydrolases"/>
    <property type="match status" value="1"/>
</dbReference>